<evidence type="ECO:0000256" key="6">
    <source>
        <dbReference type="ARBA" id="ARBA00022729"/>
    </source>
</evidence>
<gene>
    <name evidence="14" type="primary">TMED5</name>
</gene>
<keyword evidence="7" id="KW-0256">Endoplasmic reticulum</keyword>
<reference evidence="14" key="2">
    <citation type="submission" date="2016-06" db="EMBL/GenBank/DDBJ databases">
        <title>The genome of a short-lived fish provides insights into sex chromosome evolution and the genetic control of aging.</title>
        <authorList>
            <person name="Reichwald K."/>
            <person name="Felder M."/>
            <person name="Petzold A."/>
            <person name="Koch P."/>
            <person name="Groth M."/>
            <person name="Platzer M."/>
        </authorList>
    </citation>
    <scope>NUCLEOTIDE SEQUENCE</scope>
    <source>
        <tissue evidence="14">Brain</tissue>
    </source>
</reference>
<evidence type="ECO:0000256" key="8">
    <source>
        <dbReference type="ARBA" id="ARBA00022989"/>
    </source>
</evidence>
<dbReference type="GO" id="GO:0033116">
    <property type="term" value="C:endoplasmic reticulum-Golgi intermediate compartment membrane"/>
    <property type="evidence" value="ECO:0007669"/>
    <property type="project" value="UniProtKB-SubCell"/>
</dbReference>
<dbReference type="EMBL" id="HADX01004752">
    <property type="protein sequence ID" value="SBP26984.1"/>
    <property type="molecule type" value="Transcribed_RNA"/>
</dbReference>
<dbReference type="InterPro" id="IPR009038">
    <property type="entry name" value="GOLD_dom"/>
</dbReference>
<evidence type="ECO:0000313" key="14">
    <source>
        <dbReference type="EMBL" id="SBP13589.1"/>
    </source>
</evidence>
<sequence length="229" mass="26384">MEPARIFLYVLSVFMSLILDRFAALAAFSQAADSDFTFTLPPGRKECFYQTMKEDASLEIEYQVLDGAGLDIDFFISSPSGHLLFSDYRKSDGVHTVETLETGDYMFCFDNTFSTISEKLIFFELILDNMDTAEGPDDWKEYIHGTDMLDMKLEDIMDTINNVKSRLGKSVQIQTVLRAFEARDRNLQESNFDRVNMWSLVNLFVMVIVSAVQVYLVRSLFEDKRKIRT</sequence>
<evidence type="ECO:0000259" key="13">
    <source>
        <dbReference type="PROSITE" id="PS50866"/>
    </source>
</evidence>
<comment type="similarity">
    <text evidence="4 10">Belongs to the EMP24/GP25L family.</text>
</comment>
<evidence type="ECO:0000256" key="1">
    <source>
        <dbReference type="ARBA" id="ARBA00004115"/>
    </source>
</evidence>
<dbReference type="Pfam" id="PF01105">
    <property type="entry name" value="EMP24_GP25L"/>
    <property type="match status" value="1"/>
</dbReference>
<keyword evidence="5 10" id="KW-0812">Transmembrane</keyword>
<reference evidence="14" key="1">
    <citation type="submission" date="2016-05" db="EMBL/GenBank/DDBJ databases">
        <authorList>
            <person name="Lavstsen T."/>
            <person name="Jespersen J.S."/>
        </authorList>
    </citation>
    <scope>NUCLEOTIDE SEQUENCE</scope>
    <source>
        <tissue evidence="14">Brain</tissue>
    </source>
</reference>
<protein>
    <submittedName>
        <fullName evidence="14">Transmembrane emp24 protein transport domain containing 5</fullName>
    </submittedName>
</protein>
<evidence type="ECO:0000256" key="4">
    <source>
        <dbReference type="ARBA" id="ARBA00007104"/>
    </source>
</evidence>
<dbReference type="AlphaFoldDB" id="A0A1A7X6Z7"/>
<evidence type="ECO:0000256" key="7">
    <source>
        <dbReference type="ARBA" id="ARBA00022824"/>
    </source>
</evidence>
<dbReference type="InterPro" id="IPR015720">
    <property type="entry name" value="Emp24-like"/>
</dbReference>
<organism evidence="14">
    <name type="scientific">Iconisemion striatum</name>
    <dbReference type="NCBI Taxonomy" id="60296"/>
    <lineage>
        <taxon>Eukaryota</taxon>
        <taxon>Metazoa</taxon>
        <taxon>Chordata</taxon>
        <taxon>Craniata</taxon>
        <taxon>Vertebrata</taxon>
        <taxon>Euteleostomi</taxon>
        <taxon>Actinopterygii</taxon>
        <taxon>Neopterygii</taxon>
        <taxon>Teleostei</taxon>
        <taxon>Neoteleostei</taxon>
        <taxon>Acanthomorphata</taxon>
        <taxon>Ovalentaria</taxon>
        <taxon>Atherinomorphae</taxon>
        <taxon>Cyprinodontiformes</taxon>
        <taxon>Nothobranchiidae</taxon>
        <taxon>Iconisemion</taxon>
    </lineage>
</organism>
<evidence type="ECO:0000256" key="11">
    <source>
        <dbReference type="SAM" id="Phobius"/>
    </source>
</evidence>
<dbReference type="EMBL" id="HADW01012189">
    <property type="protein sequence ID" value="SBP13589.1"/>
    <property type="molecule type" value="Transcribed_RNA"/>
</dbReference>
<feature type="signal peptide" evidence="12">
    <location>
        <begin position="1"/>
        <end position="31"/>
    </location>
</feature>
<evidence type="ECO:0000256" key="12">
    <source>
        <dbReference type="SAM" id="SignalP"/>
    </source>
</evidence>
<comment type="subcellular location">
    <subcellularLocation>
        <location evidence="1">Endoplasmic reticulum membrane</location>
        <topology evidence="1">Single-pass type I membrane protein</topology>
    </subcellularLocation>
    <subcellularLocation>
        <location evidence="2">Endoplasmic reticulum-Golgi intermediate compartment membrane</location>
        <topology evidence="2">Single-pass type I membrane protein</topology>
    </subcellularLocation>
    <subcellularLocation>
        <location evidence="3">Golgi apparatus</location>
        <location evidence="3">cis-Golgi network membrane</location>
        <topology evidence="3">Single-pass type I membrane protein</topology>
    </subcellularLocation>
    <subcellularLocation>
        <location evidence="10">Membrane</location>
        <topology evidence="10">Single-pass type I membrane protein</topology>
    </subcellularLocation>
</comment>
<dbReference type="SUPFAM" id="SSF101576">
    <property type="entry name" value="Supernatant protein factor (SPF), C-terminal domain"/>
    <property type="match status" value="1"/>
</dbReference>
<keyword evidence="8 11" id="KW-1133">Transmembrane helix</keyword>
<accession>A0A1A7X6Z7</accession>
<dbReference type="PROSITE" id="PS50866">
    <property type="entry name" value="GOLD"/>
    <property type="match status" value="1"/>
</dbReference>
<evidence type="ECO:0000256" key="3">
    <source>
        <dbReference type="ARBA" id="ARBA00004619"/>
    </source>
</evidence>
<dbReference type="GO" id="GO:0005794">
    <property type="term" value="C:Golgi apparatus"/>
    <property type="evidence" value="ECO:0007669"/>
    <property type="project" value="UniProtKB-SubCell"/>
</dbReference>
<name>A0A1A7X6Z7_9TELE</name>
<feature type="transmembrane region" description="Helical" evidence="11">
    <location>
        <begin position="197"/>
        <end position="217"/>
    </location>
</feature>
<evidence type="ECO:0000256" key="5">
    <source>
        <dbReference type="ARBA" id="ARBA00022692"/>
    </source>
</evidence>
<dbReference type="GO" id="GO:0005789">
    <property type="term" value="C:endoplasmic reticulum membrane"/>
    <property type="evidence" value="ECO:0007669"/>
    <property type="project" value="UniProtKB-SubCell"/>
</dbReference>
<keyword evidence="6 12" id="KW-0732">Signal</keyword>
<feature type="chain" id="PRO_5015054525" evidence="12">
    <location>
        <begin position="32"/>
        <end position="229"/>
    </location>
</feature>
<evidence type="ECO:0000256" key="10">
    <source>
        <dbReference type="RuleBase" id="RU003827"/>
    </source>
</evidence>
<dbReference type="PANTHER" id="PTHR22811">
    <property type="entry name" value="TRANSMEMBRANE EMP24 DOMAIN-CONTAINING PROTEIN"/>
    <property type="match status" value="1"/>
</dbReference>
<dbReference type="InterPro" id="IPR036598">
    <property type="entry name" value="GOLD_dom_sf"/>
</dbReference>
<keyword evidence="9 11" id="KW-0472">Membrane</keyword>
<evidence type="ECO:0000256" key="2">
    <source>
        <dbReference type="ARBA" id="ARBA00004151"/>
    </source>
</evidence>
<evidence type="ECO:0000256" key="9">
    <source>
        <dbReference type="ARBA" id="ARBA00023136"/>
    </source>
</evidence>
<dbReference type="SMART" id="SM01190">
    <property type="entry name" value="EMP24_GP25L"/>
    <property type="match status" value="1"/>
</dbReference>
<feature type="domain" description="GOLD" evidence="13">
    <location>
        <begin position="45"/>
        <end position="127"/>
    </location>
</feature>
<proteinExistence type="inferred from homology"/>